<organism evidence="1 2">
    <name type="scientific">Lentinula lateritia</name>
    <dbReference type="NCBI Taxonomy" id="40482"/>
    <lineage>
        <taxon>Eukaryota</taxon>
        <taxon>Fungi</taxon>
        <taxon>Dikarya</taxon>
        <taxon>Basidiomycota</taxon>
        <taxon>Agaricomycotina</taxon>
        <taxon>Agaricomycetes</taxon>
        <taxon>Agaricomycetidae</taxon>
        <taxon>Agaricales</taxon>
        <taxon>Marasmiineae</taxon>
        <taxon>Omphalotaceae</taxon>
        <taxon>Lentinula</taxon>
    </lineage>
</organism>
<protein>
    <submittedName>
        <fullName evidence="1">Uncharacterized protein</fullName>
    </submittedName>
</protein>
<name>A0ABQ8VZR8_9AGAR</name>
<sequence>MSILVTKVDLKEPNYLYQLYSQGIPDAFFAGLDHNDLDHFGATCRWGLQEKKAFLRRSLKVEPILGRFFSKEEMSEFHDVQSATGLLVSGSAGYQFFSREIYDTNLDTYCVLKECLIVGQWYMSIQYKFARREHQLSSFAEDFERVKNLQDNDGRGQTDYDDDSIVQVWDFQNDMGITIQLIAARHCAVDVVLSFHSTCVMNFISHRAAYLLFPRATFKDKVTVKLDNGKHNPSYEAGIQKYVSRGLRVIETPVMSRMLDGSLDLAAVCPRFMDDLRSWFVPIQYCGQTPSQPDFAAANSFQMAYEHDGNKILSMAIIGSGLQHNYVVAPGDWEYLEKKLNEIEQFMYDGTLQRDVGVLILQHLNRSRRTSYVWDEMAVKVAREVAQLAERPPTAIFELHEFVMEVNRAHPGMTVVSEINAARF</sequence>
<evidence type="ECO:0000313" key="2">
    <source>
        <dbReference type="Proteomes" id="UP001150217"/>
    </source>
</evidence>
<gene>
    <name evidence="1" type="ORF">C8R41DRAFT_913150</name>
</gene>
<comment type="caution">
    <text evidence="1">The sequence shown here is derived from an EMBL/GenBank/DDBJ whole genome shotgun (WGS) entry which is preliminary data.</text>
</comment>
<dbReference type="Proteomes" id="UP001150217">
    <property type="component" value="Unassembled WGS sequence"/>
</dbReference>
<reference evidence="1" key="1">
    <citation type="submission" date="2022-08" db="EMBL/GenBank/DDBJ databases">
        <title>A Global Phylogenomic Analysis of the Shiitake Genus Lentinula.</title>
        <authorList>
            <consortium name="DOE Joint Genome Institute"/>
            <person name="Sierra-Patev S."/>
            <person name="Min B."/>
            <person name="Naranjo-Ortiz M."/>
            <person name="Looney B."/>
            <person name="Konkel Z."/>
            <person name="Slot J.C."/>
            <person name="Sakamoto Y."/>
            <person name="Steenwyk J.L."/>
            <person name="Rokas A."/>
            <person name="Carro J."/>
            <person name="Camarero S."/>
            <person name="Ferreira P."/>
            <person name="Molpeceres G."/>
            <person name="Ruiz-Duenas F.J."/>
            <person name="Serrano A."/>
            <person name="Henrissat B."/>
            <person name="Drula E."/>
            <person name="Hughes K.W."/>
            <person name="Mata J.L."/>
            <person name="Ishikawa N.K."/>
            <person name="Vargas-Isla R."/>
            <person name="Ushijima S."/>
            <person name="Smith C.A."/>
            <person name="Ahrendt S."/>
            <person name="Andreopoulos W."/>
            <person name="He G."/>
            <person name="Labutti K."/>
            <person name="Lipzen A."/>
            <person name="Ng V."/>
            <person name="Riley R."/>
            <person name="Sandor L."/>
            <person name="Barry K."/>
            <person name="Martinez A.T."/>
            <person name="Xiao Y."/>
            <person name="Gibbons J.G."/>
            <person name="Terashima K."/>
            <person name="Grigoriev I.V."/>
            <person name="Hibbett D.S."/>
        </authorList>
    </citation>
    <scope>NUCLEOTIDE SEQUENCE</scope>
    <source>
        <strain evidence="1">RHP3577 ss4</strain>
    </source>
</reference>
<dbReference type="EMBL" id="JANVFT010000001">
    <property type="protein sequence ID" value="KAJ4501868.1"/>
    <property type="molecule type" value="Genomic_DNA"/>
</dbReference>
<proteinExistence type="predicted"/>
<accession>A0ABQ8VZR8</accession>
<evidence type="ECO:0000313" key="1">
    <source>
        <dbReference type="EMBL" id="KAJ4501868.1"/>
    </source>
</evidence>
<keyword evidence="2" id="KW-1185">Reference proteome</keyword>